<keyword evidence="2" id="KW-0479">Metal-binding</keyword>
<evidence type="ECO:0000313" key="8">
    <source>
        <dbReference type="EMBL" id="CAH2088411.1"/>
    </source>
</evidence>
<feature type="region of interest" description="Disordered" evidence="6">
    <location>
        <begin position="368"/>
        <end position="406"/>
    </location>
</feature>
<dbReference type="GO" id="GO:0000139">
    <property type="term" value="C:Golgi membrane"/>
    <property type="evidence" value="ECO:0007669"/>
    <property type="project" value="GOC"/>
</dbReference>
<feature type="compositionally biased region" description="Low complexity" evidence="6">
    <location>
        <begin position="374"/>
        <end position="391"/>
    </location>
</feature>
<evidence type="ECO:0000256" key="2">
    <source>
        <dbReference type="ARBA" id="ARBA00022723"/>
    </source>
</evidence>
<dbReference type="InterPro" id="IPR038508">
    <property type="entry name" value="ArfGAP_dom_sf"/>
</dbReference>
<dbReference type="SMART" id="SM00105">
    <property type="entry name" value="ArfGap"/>
    <property type="match status" value="1"/>
</dbReference>
<dbReference type="GO" id="GO:0008270">
    <property type="term" value="F:zinc ion binding"/>
    <property type="evidence" value="ECO:0007669"/>
    <property type="project" value="UniProtKB-KW"/>
</dbReference>
<dbReference type="Proteomes" id="UP001153954">
    <property type="component" value="Unassembled WGS sequence"/>
</dbReference>
<proteinExistence type="predicted"/>
<dbReference type="CDD" id="cd08831">
    <property type="entry name" value="ArfGap_ArfGap2_3_like"/>
    <property type="match status" value="1"/>
</dbReference>
<gene>
    <name evidence="8" type="ORF">EEDITHA_LOCUS4574</name>
</gene>
<sequence>MADSGPSKSDIEAIFQRLRSIPANKVCFDCNAKNPTWSSVTYGVFICLDCSAVHRSLGVHLTFVRSTQLDTNWTWKQLRNMQLGGNVNATQFFRSHGLATEDARQKYSSRVAQLYRDKLSAMSEQAMKTYGTKLHLDPAPIETKDPKEKEVDWFAENASLSDTNTNDIAPQEPATAQVANSTGSLSSAARLWGSAPQKTAPARRSGLGARKGGLGAVKVASNFDEIEREAIMAEKLKMEASAAESKATLASVEAEVASLRLAYREPRDSHERLGIAAANRAKQAGVSHSAARDMTDIAQEGAPAPRALDDLDDFNNVFVMIRNEPYSSNRGLDSLLGEPAREPARKADGDWESIEPEPPRAVRSMFAEEPPAPASALAPASARPAATPARARTARRADPEDDSAVKKFGAAKSISSAQFFGEQEPRWGGHESNLSRFSGSSSISSAELFGDSQPARSPGFAVSAPDLHEVRESVRAGVTRVAGRLSSLANGVVSSIQEHYGY</sequence>
<dbReference type="PANTHER" id="PTHR45686">
    <property type="entry name" value="ADP-RIBOSYLATION FACTOR GTPASE ACTIVATING PROTEIN 3, ISOFORM H-RELATED"/>
    <property type="match status" value="1"/>
</dbReference>
<dbReference type="GO" id="GO:0005096">
    <property type="term" value="F:GTPase activator activity"/>
    <property type="evidence" value="ECO:0007669"/>
    <property type="project" value="UniProtKB-KW"/>
</dbReference>
<feature type="domain" description="Arf-GAP" evidence="7">
    <location>
        <begin position="12"/>
        <end position="128"/>
    </location>
</feature>
<dbReference type="PRINTS" id="PR00405">
    <property type="entry name" value="REVINTRACTNG"/>
</dbReference>
<keyword evidence="3 5" id="KW-0863">Zinc-finger</keyword>
<keyword evidence="9" id="KW-1185">Reference proteome</keyword>
<dbReference type="InterPro" id="IPR037278">
    <property type="entry name" value="ARFGAP/RecO"/>
</dbReference>
<evidence type="ECO:0000256" key="5">
    <source>
        <dbReference type="PROSITE-ProRule" id="PRU00288"/>
    </source>
</evidence>
<dbReference type="GO" id="GO:0048205">
    <property type="term" value="P:COPI coating of Golgi vesicle"/>
    <property type="evidence" value="ECO:0007669"/>
    <property type="project" value="TreeGrafter"/>
</dbReference>
<dbReference type="EMBL" id="CAKOGL010000007">
    <property type="protein sequence ID" value="CAH2088411.1"/>
    <property type="molecule type" value="Genomic_DNA"/>
</dbReference>
<comment type="caution">
    <text evidence="8">The sequence shown here is derived from an EMBL/GenBank/DDBJ whole genome shotgun (WGS) entry which is preliminary data.</text>
</comment>
<dbReference type="FunFam" id="1.10.220.150:FF:000004">
    <property type="entry name" value="Putative ADP-ribosylation factor GTPase-activating protein 2"/>
    <property type="match status" value="1"/>
</dbReference>
<feature type="region of interest" description="Disordered" evidence="6">
    <location>
        <begin position="329"/>
        <end position="356"/>
    </location>
</feature>
<keyword evidence="1" id="KW-0343">GTPase activation</keyword>
<evidence type="ECO:0000256" key="1">
    <source>
        <dbReference type="ARBA" id="ARBA00022468"/>
    </source>
</evidence>
<name>A0AAU9TMN3_EUPED</name>
<evidence type="ECO:0000256" key="4">
    <source>
        <dbReference type="ARBA" id="ARBA00022833"/>
    </source>
</evidence>
<dbReference type="SUPFAM" id="SSF57863">
    <property type="entry name" value="ArfGap/RecO-like zinc finger"/>
    <property type="match status" value="1"/>
</dbReference>
<dbReference type="AlphaFoldDB" id="A0AAU9TMN3"/>
<protein>
    <recommendedName>
        <fullName evidence="7">Arf-GAP domain-containing protein</fullName>
    </recommendedName>
</protein>
<evidence type="ECO:0000256" key="3">
    <source>
        <dbReference type="ARBA" id="ARBA00022771"/>
    </source>
</evidence>
<evidence type="ECO:0000259" key="7">
    <source>
        <dbReference type="PROSITE" id="PS50115"/>
    </source>
</evidence>
<evidence type="ECO:0000256" key="6">
    <source>
        <dbReference type="SAM" id="MobiDB-lite"/>
    </source>
</evidence>
<accession>A0AAU9TMN3</accession>
<dbReference type="PROSITE" id="PS50115">
    <property type="entry name" value="ARFGAP"/>
    <property type="match status" value="1"/>
</dbReference>
<dbReference type="InterPro" id="IPR001164">
    <property type="entry name" value="ArfGAP_dom"/>
</dbReference>
<dbReference type="Gene3D" id="1.10.220.150">
    <property type="entry name" value="Arf GTPase activating protein"/>
    <property type="match status" value="1"/>
</dbReference>
<evidence type="ECO:0000313" key="9">
    <source>
        <dbReference type="Proteomes" id="UP001153954"/>
    </source>
</evidence>
<reference evidence="8" key="1">
    <citation type="submission" date="2022-03" db="EMBL/GenBank/DDBJ databases">
        <authorList>
            <person name="Tunstrom K."/>
        </authorList>
    </citation>
    <scope>NUCLEOTIDE SEQUENCE</scope>
</reference>
<dbReference type="Pfam" id="PF01412">
    <property type="entry name" value="ArfGap"/>
    <property type="match status" value="1"/>
</dbReference>
<feature type="compositionally biased region" description="Basic and acidic residues" evidence="6">
    <location>
        <begin position="339"/>
        <end position="349"/>
    </location>
</feature>
<dbReference type="PANTHER" id="PTHR45686:SF4">
    <property type="entry name" value="ADP-RIBOSYLATION FACTOR GTPASE ACTIVATING PROTEIN 3, ISOFORM H"/>
    <property type="match status" value="1"/>
</dbReference>
<organism evidence="8 9">
    <name type="scientific">Euphydryas editha</name>
    <name type="common">Edith's checkerspot</name>
    <dbReference type="NCBI Taxonomy" id="104508"/>
    <lineage>
        <taxon>Eukaryota</taxon>
        <taxon>Metazoa</taxon>
        <taxon>Ecdysozoa</taxon>
        <taxon>Arthropoda</taxon>
        <taxon>Hexapoda</taxon>
        <taxon>Insecta</taxon>
        <taxon>Pterygota</taxon>
        <taxon>Neoptera</taxon>
        <taxon>Endopterygota</taxon>
        <taxon>Lepidoptera</taxon>
        <taxon>Glossata</taxon>
        <taxon>Ditrysia</taxon>
        <taxon>Papilionoidea</taxon>
        <taxon>Nymphalidae</taxon>
        <taxon>Nymphalinae</taxon>
        <taxon>Euphydryas</taxon>
    </lineage>
</organism>
<keyword evidence="4" id="KW-0862">Zinc</keyword>